<name>A0AAX4NZ99_9CHLO</name>
<organism evidence="1 2">
    <name type="scientific">Chloropicon roscoffensis</name>
    <dbReference type="NCBI Taxonomy" id="1461544"/>
    <lineage>
        <taxon>Eukaryota</taxon>
        <taxon>Viridiplantae</taxon>
        <taxon>Chlorophyta</taxon>
        <taxon>Chloropicophyceae</taxon>
        <taxon>Chloropicales</taxon>
        <taxon>Chloropicaceae</taxon>
        <taxon>Chloropicon</taxon>
    </lineage>
</organism>
<dbReference type="Proteomes" id="UP001472866">
    <property type="component" value="Chromosome 01"/>
</dbReference>
<keyword evidence="2" id="KW-1185">Reference proteome</keyword>
<dbReference type="EMBL" id="CP151501">
    <property type="protein sequence ID" value="WZN59008.1"/>
    <property type="molecule type" value="Genomic_DNA"/>
</dbReference>
<accession>A0AAX4NZ99</accession>
<evidence type="ECO:0000313" key="1">
    <source>
        <dbReference type="EMBL" id="WZN59008.1"/>
    </source>
</evidence>
<evidence type="ECO:0000313" key="2">
    <source>
        <dbReference type="Proteomes" id="UP001472866"/>
    </source>
</evidence>
<protein>
    <submittedName>
        <fullName evidence="1">Uncharacterized protein</fullName>
    </submittedName>
</protein>
<gene>
    <name evidence="1" type="ORF">HKI87_01g05330</name>
</gene>
<proteinExistence type="predicted"/>
<sequence length="539" mass="58847">MRWYQTESIEVSRCEVHRLTKGAWRTFTASVAPDLLSTLDVRLGVRPAPQAPESEALEVVLGSGSMSRALTFDAGFDSSGKLVLLCGIAKPPKGTPTNCKLPHSFSARVASKRGVRSGPRERYTLELRRASTSEVLCLVIRVEFGARRLAEAWQGQDADQLSVPVNLKSLKTNRYWSAREDSDVVVCDRLAACCDEAFMLTTETTSSSSSSSSHYFSVIESKDQVLSFLPNGLAGLSPACGMRGYESLVISQASSSSVRLSRGNPSEKLAVEVRGRVSITSSWGGDLQPQRGASHDGVWCGTNPDSIRWLLTHHGGSMYTIRLVEPARRRRRQAEKYLCMDDELQLKVTSCPSHAFPSRTSLFEIRPRVLDGLVCFSISKPVRGGRTLYLSASPTGGLELVRGKPSISEHFFVHDRDHGGCSRAPASLQYLASGVLFRRIGGYEQVFDKDFLDLVDASGALFRPERILGEGADKCCSGCGEVAVPLDPETNPKHYRFLEVQSVLSRGGTTGRNVSASSFLKACSTVLAFLILAGRLRQQ</sequence>
<dbReference type="AlphaFoldDB" id="A0AAX4NZ99"/>
<reference evidence="1 2" key="1">
    <citation type="submission" date="2024-03" db="EMBL/GenBank/DDBJ databases">
        <title>Complete genome sequence of the green alga Chloropicon roscoffensis RCC1871.</title>
        <authorList>
            <person name="Lemieux C."/>
            <person name="Pombert J.-F."/>
            <person name="Otis C."/>
            <person name="Turmel M."/>
        </authorList>
    </citation>
    <scope>NUCLEOTIDE SEQUENCE [LARGE SCALE GENOMIC DNA]</scope>
    <source>
        <strain evidence="1 2">RCC1871</strain>
    </source>
</reference>